<proteinExistence type="predicted"/>
<evidence type="ECO:0008006" key="4">
    <source>
        <dbReference type="Google" id="ProtNLM"/>
    </source>
</evidence>
<sequence>MLPQIAVAALVGLTAAAPTENLVERDGSYASYGSYSGAGTGQSSYGKYASYGSYNGAGASSSGSSQLPIGIGAPAYSAGSFSGPASGSKAQPFKFPLTNGFPNVAMGSQQLTDIEKQAKGTLPNGPLPSKMSDATAANFQVIAFNELWETAFFTSLLQNITDGTYDVGSGAGKQIIVNAITAIQAQEQLHALGANAILQAAGRTTVQPCQYKFPTTDFDSAIALAKTFTDVVVGTLGGAQGVFASAGDDAYIPLIGSVIGQESEQIGYFRVVGGLNPSALPFLTGSSGVFAFSYLNQNIIVPGSCGNLNAIPVPILPALTVETAMIKPADQAITFSYTGSAPTSDMRLVYINQQNTPIVVPISNAQTSGGKTTFQANFPYSANLLNSLTIAAVTKSAGPFSSISAVADAAMYGPGLIEVM</sequence>
<feature type="chain" id="PRO_5042613660" description="Sexual development protein" evidence="1">
    <location>
        <begin position="17"/>
        <end position="420"/>
    </location>
</feature>
<evidence type="ECO:0000313" key="3">
    <source>
        <dbReference type="Proteomes" id="UP001296104"/>
    </source>
</evidence>
<keyword evidence="1" id="KW-0732">Signal</keyword>
<gene>
    <name evidence="2" type="ORF">LECACI_7A002696</name>
</gene>
<reference evidence="2" key="1">
    <citation type="submission" date="2023-11" db="EMBL/GenBank/DDBJ databases">
        <authorList>
            <person name="Alioto T."/>
            <person name="Alioto T."/>
            <person name="Gomez Garrido J."/>
        </authorList>
    </citation>
    <scope>NUCLEOTIDE SEQUENCE</scope>
</reference>
<protein>
    <recommendedName>
        <fullName evidence="4">Sexual development protein</fullName>
    </recommendedName>
</protein>
<accession>A0AAI8YVE9</accession>
<organism evidence="2 3">
    <name type="scientific">Lecanosticta acicola</name>
    <dbReference type="NCBI Taxonomy" id="111012"/>
    <lineage>
        <taxon>Eukaryota</taxon>
        <taxon>Fungi</taxon>
        <taxon>Dikarya</taxon>
        <taxon>Ascomycota</taxon>
        <taxon>Pezizomycotina</taxon>
        <taxon>Dothideomycetes</taxon>
        <taxon>Dothideomycetidae</taxon>
        <taxon>Mycosphaerellales</taxon>
        <taxon>Mycosphaerellaceae</taxon>
        <taxon>Lecanosticta</taxon>
    </lineage>
</organism>
<evidence type="ECO:0000256" key="1">
    <source>
        <dbReference type="SAM" id="SignalP"/>
    </source>
</evidence>
<feature type="signal peptide" evidence="1">
    <location>
        <begin position="1"/>
        <end position="16"/>
    </location>
</feature>
<dbReference type="Proteomes" id="UP001296104">
    <property type="component" value="Unassembled WGS sequence"/>
</dbReference>
<comment type="caution">
    <text evidence="2">The sequence shown here is derived from an EMBL/GenBank/DDBJ whole genome shotgun (WGS) entry which is preliminary data.</text>
</comment>
<dbReference type="AlphaFoldDB" id="A0AAI8YVE9"/>
<name>A0AAI8YVE9_9PEZI</name>
<dbReference type="EMBL" id="CAVMBE010000012">
    <property type="protein sequence ID" value="CAK3916270.1"/>
    <property type="molecule type" value="Genomic_DNA"/>
</dbReference>
<dbReference type="Pfam" id="PF13668">
    <property type="entry name" value="Ferritin_2"/>
    <property type="match status" value="1"/>
</dbReference>
<keyword evidence="3" id="KW-1185">Reference proteome</keyword>
<evidence type="ECO:0000313" key="2">
    <source>
        <dbReference type="EMBL" id="CAK3916270.1"/>
    </source>
</evidence>